<dbReference type="Gramene" id="Kaladp0008s0711.1.v1.1">
    <property type="protein sequence ID" value="Kaladp0008s0711.1.v1.1"/>
    <property type="gene ID" value="Kaladp0008s0711.v1.1"/>
</dbReference>
<evidence type="ECO:0000256" key="5">
    <source>
        <dbReference type="ARBA" id="ARBA00023002"/>
    </source>
</evidence>
<keyword evidence="9" id="KW-1185">Reference proteome</keyword>
<dbReference type="PANTHER" id="PTHR47944:SF4">
    <property type="entry name" value="OS09G0441700 PROTEIN"/>
    <property type="match status" value="1"/>
</dbReference>
<evidence type="ECO:0000256" key="2">
    <source>
        <dbReference type="ARBA" id="ARBA00010617"/>
    </source>
</evidence>
<dbReference type="SUPFAM" id="SSF48264">
    <property type="entry name" value="Cytochrome P450"/>
    <property type="match status" value="1"/>
</dbReference>
<comment type="cofactor">
    <cofactor evidence="1">
        <name>heme</name>
        <dbReference type="ChEBI" id="CHEBI:30413"/>
    </cofactor>
</comment>
<evidence type="ECO:0000256" key="4">
    <source>
        <dbReference type="ARBA" id="ARBA00022723"/>
    </source>
</evidence>
<sequence length="381" mass="42691">MLLPANSLMYSEAAFLAISLLTYCLCRFIFSNRWKKAGAGDHDHPLPPGPSPWPVVGCLPQMLKASNKYKWIFGLMKDLNTDIACIRIGNVHVIPVTSPEIASQFLKEKDALFASRPKSTAAALISHNYKGTVLSQKGNQWAKMRKMLTADLFSPTVHKWLHDKRVEEADNLICYVRNQQDGIVDLRKTTLFYSANVIRKLMFNRRYFYEAMPGNGPGVAEEEHANGVVQSLKYVFANGLSDFFPLLTGIDLDGKEKKAKDANKILEKHQNPIIDERIEKWRGGSTLSEEALEEDMLDIMINLKDSNGEPLLSGEEIKATLGTAMTVMLLARLLQAFQWSLPPGVTKVDLVESEDDLFLASPLVARAAPRLSPHLYQFENV</sequence>
<dbReference type="Gene3D" id="1.10.630.10">
    <property type="entry name" value="Cytochrome P450"/>
    <property type="match status" value="1"/>
</dbReference>
<comment type="similarity">
    <text evidence="2">Belongs to the cytochrome P450 family.</text>
</comment>
<dbReference type="Proteomes" id="UP000594263">
    <property type="component" value="Unplaced"/>
</dbReference>
<keyword evidence="4" id="KW-0479">Metal-binding</keyword>
<dbReference type="GO" id="GO:0016705">
    <property type="term" value="F:oxidoreductase activity, acting on paired donors, with incorporation or reduction of molecular oxygen"/>
    <property type="evidence" value="ECO:0007669"/>
    <property type="project" value="InterPro"/>
</dbReference>
<evidence type="ECO:0000256" key="1">
    <source>
        <dbReference type="ARBA" id="ARBA00001971"/>
    </source>
</evidence>
<evidence type="ECO:0000313" key="8">
    <source>
        <dbReference type="EnsemblPlants" id="Kaladp0008s0711.1.v1.1"/>
    </source>
</evidence>
<dbReference type="GO" id="GO:0005506">
    <property type="term" value="F:iron ion binding"/>
    <property type="evidence" value="ECO:0007669"/>
    <property type="project" value="InterPro"/>
</dbReference>
<dbReference type="GO" id="GO:0004497">
    <property type="term" value="F:monooxygenase activity"/>
    <property type="evidence" value="ECO:0007669"/>
    <property type="project" value="UniProtKB-KW"/>
</dbReference>
<dbReference type="InterPro" id="IPR036396">
    <property type="entry name" value="Cyt_P450_sf"/>
</dbReference>
<accession>A0A7N0RDX2</accession>
<keyword evidence="6" id="KW-0408">Iron</keyword>
<reference evidence="8" key="1">
    <citation type="submission" date="2021-01" db="UniProtKB">
        <authorList>
            <consortium name="EnsemblPlants"/>
        </authorList>
    </citation>
    <scope>IDENTIFICATION</scope>
</reference>
<dbReference type="OMA" id="VIINCIC"/>
<evidence type="ECO:0000313" key="9">
    <source>
        <dbReference type="Proteomes" id="UP000594263"/>
    </source>
</evidence>
<dbReference type="AlphaFoldDB" id="A0A7N0RDX2"/>
<proteinExistence type="inferred from homology"/>
<keyword evidence="5" id="KW-0560">Oxidoreductase</keyword>
<dbReference type="PANTHER" id="PTHR47944">
    <property type="entry name" value="CYTOCHROME P450 98A9"/>
    <property type="match status" value="1"/>
</dbReference>
<dbReference type="EnsemblPlants" id="Kaladp0008s0711.1.v1.1">
    <property type="protein sequence ID" value="Kaladp0008s0711.1.v1.1"/>
    <property type="gene ID" value="Kaladp0008s0711.v1.1"/>
</dbReference>
<evidence type="ECO:0000256" key="3">
    <source>
        <dbReference type="ARBA" id="ARBA00022617"/>
    </source>
</evidence>
<protein>
    <recommendedName>
        <fullName evidence="10">Cytochrome P450</fullName>
    </recommendedName>
</protein>
<evidence type="ECO:0008006" key="10">
    <source>
        <dbReference type="Google" id="ProtNLM"/>
    </source>
</evidence>
<keyword evidence="7" id="KW-0503">Monooxygenase</keyword>
<evidence type="ECO:0000256" key="6">
    <source>
        <dbReference type="ARBA" id="ARBA00023004"/>
    </source>
</evidence>
<evidence type="ECO:0000256" key="7">
    <source>
        <dbReference type="ARBA" id="ARBA00023033"/>
    </source>
</evidence>
<dbReference type="Pfam" id="PF00067">
    <property type="entry name" value="p450"/>
    <property type="match status" value="1"/>
</dbReference>
<organism evidence="8 9">
    <name type="scientific">Kalanchoe fedtschenkoi</name>
    <name type="common">Lavender scallops</name>
    <name type="synonym">South American air plant</name>
    <dbReference type="NCBI Taxonomy" id="63787"/>
    <lineage>
        <taxon>Eukaryota</taxon>
        <taxon>Viridiplantae</taxon>
        <taxon>Streptophyta</taxon>
        <taxon>Embryophyta</taxon>
        <taxon>Tracheophyta</taxon>
        <taxon>Spermatophyta</taxon>
        <taxon>Magnoliopsida</taxon>
        <taxon>eudicotyledons</taxon>
        <taxon>Gunneridae</taxon>
        <taxon>Pentapetalae</taxon>
        <taxon>Saxifragales</taxon>
        <taxon>Crassulaceae</taxon>
        <taxon>Kalanchoe</taxon>
    </lineage>
</organism>
<dbReference type="InterPro" id="IPR001128">
    <property type="entry name" value="Cyt_P450"/>
</dbReference>
<keyword evidence="3" id="KW-0349">Heme</keyword>
<name>A0A7N0RDX2_KALFE</name>
<dbReference type="GO" id="GO:0020037">
    <property type="term" value="F:heme binding"/>
    <property type="evidence" value="ECO:0007669"/>
    <property type="project" value="InterPro"/>
</dbReference>